<dbReference type="OrthoDB" id="496749at2759"/>
<evidence type="ECO:0000256" key="3">
    <source>
        <dbReference type="ARBA" id="ARBA00013149"/>
    </source>
</evidence>
<dbReference type="FunFam" id="3.40.50.620:FF:000110">
    <property type="entry name" value="Deoxyribodipyrimidine photolyase"/>
    <property type="match status" value="1"/>
</dbReference>
<accession>A0A1D7XF26</accession>
<dbReference type="InterPro" id="IPR032673">
    <property type="entry name" value="DNA_photolyase_2_CS"/>
</dbReference>
<dbReference type="PANTHER" id="PTHR10211:SF0">
    <property type="entry name" value="DEOXYRIBODIPYRIMIDINE PHOTO-LYASE"/>
    <property type="match status" value="1"/>
</dbReference>
<keyword evidence="5" id="KW-0285">Flavoprotein</keyword>
<keyword evidence="6" id="KW-0227">DNA damage</keyword>
<name>A0A1D7XF26_ACTTE</name>
<comment type="catalytic activity">
    <reaction evidence="12">
        <text>cyclobutadipyrimidine (in DNA) = 2 pyrimidine residues (in DNA).</text>
        <dbReference type="EC" id="4.1.99.3"/>
    </reaction>
</comment>
<sequence length="560" mass="65348">MCSVQVNRPVILALYTEFKRVLHLFNLPNKALYTRKPRSCWKSSVLLRFLSKSYESNPSNAIKTMTEPPNKKAKKEHKLDDSADDDDILRRYHKKRKAVCESVLDFKFNKKRVRLLSKVTEVNDDCKGIVYWMWRDQRVQDNWALLYAQRLALKQQVPLHVCFCLPKTFLDAAIRKYGFMLKGLKHVEKELSELDISFHLCLGEPDIVLPELIKKFNFGGVVCDFCPLRKPMQWVDKLIKALPKSIPVCQVDAHNIVPCWETSPKLEYGARTIRPKIHKVLQSFLTEFPPVIKHPHVPKVKVKETDWKAAYDFIDVDDTVKEVDWAEPGTEAGLKMLEEFCAQRLKHFATSRNDPTKKAISNLSPWFNTGQISNQRTILKIREFRGKYKESVESFIEESVVRRELSENFCYCNDNYDSIDGTNDWAKKTLEDHAGDKREPLYDRETLETAKTYDDLWNAAQRQLVCEGKLHGFLRMYWAKKILEWTKSPEVALADAIYFNDKYALDGIDPNGYVGCMWSICGIHDQGWKERPIFGKIRYMNYKGCQRKFDVAAFVKRYKP</sequence>
<comment type="function">
    <text evidence="13">Involved in repair of UV radiation-induced DNA damage. Catalyzes the light-dependent monomerization (300-600 nm) of cyclobutyl pyrimidine dimers (in cis-syn configuration), which are formed between adjacent bases on the same DNA strand upon exposure to ultraviolet radiation.</text>
</comment>
<dbReference type="FunFam" id="1.10.579.10:FF:000002">
    <property type="entry name" value="Deoxyribodipyrimidine photolyase"/>
    <property type="match status" value="1"/>
</dbReference>
<dbReference type="Gene3D" id="1.25.40.80">
    <property type="match status" value="1"/>
</dbReference>
<comment type="similarity">
    <text evidence="2">Belongs to the DNA photolyase class-2 family.</text>
</comment>
<evidence type="ECO:0000256" key="7">
    <source>
        <dbReference type="ARBA" id="ARBA00022827"/>
    </source>
</evidence>
<dbReference type="InterPro" id="IPR008148">
    <property type="entry name" value="DNA_photolyase_2"/>
</dbReference>
<dbReference type="AlphaFoldDB" id="A0A1D7XF26"/>
<dbReference type="InterPro" id="IPR006050">
    <property type="entry name" value="DNA_photolyase_N"/>
</dbReference>
<dbReference type="Gene3D" id="3.40.50.620">
    <property type="entry name" value="HUPs"/>
    <property type="match status" value="1"/>
</dbReference>
<dbReference type="InterPro" id="IPR036134">
    <property type="entry name" value="Crypto/Photolyase_FAD-like_sf"/>
</dbReference>
<evidence type="ECO:0000256" key="14">
    <source>
        <dbReference type="ARBA" id="ARBA00083107"/>
    </source>
</evidence>
<dbReference type="InterPro" id="IPR036155">
    <property type="entry name" value="Crypto/Photolyase_N_sf"/>
</dbReference>
<keyword evidence="8" id="KW-0238">DNA-binding</keyword>
<dbReference type="GO" id="GO:0003904">
    <property type="term" value="F:deoxyribodipyrimidine photo-lyase activity"/>
    <property type="evidence" value="ECO:0007669"/>
    <property type="project" value="UniProtKB-EC"/>
</dbReference>
<dbReference type="PROSITE" id="PS01083">
    <property type="entry name" value="DNA_PHOTOLYASES_2_1"/>
    <property type="match status" value="1"/>
</dbReference>
<evidence type="ECO:0000256" key="5">
    <source>
        <dbReference type="ARBA" id="ARBA00022630"/>
    </source>
</evidence>
<evidence type="ECO:0000256" key="1">
    <source>
        <dbReference type="ARBA" id="ARBA00001974"/>
    </source>
</evidence>
<feature type="domain" description="Photolyase/cryptochrome alpha/beta" evidence="16">
    <location>
        <begin position="127"/>
        <end position="259"/>
    </location>
</feature>
<comment type="cofactor">
    <cofactor evidence="1">
        <name>FAD</name>
        <dbReference type="ChEBI" id="CHEBI:57692"/>
    </cofactor>
</comment>
<dbReference type="PROSITE" id="PS01084">
    <property type="entry name" value="DNA_PHOTOLYASES_2_2"/>
    <property type="match status" value="1"/>
</dbReference>
<dbReference type="SUPFAM" id="SSF52425">
    <property type="entry name" value="Cryptochrome/photolyase, N-terminal domain"/>
    <property type="match status" value="1"/>
</dbReference>
<dbReference type="SUPFAM" id="SSF48173">
    <property type="entry name" value="Cryptochrome/photolyase FAD-binding domain"/>
    <property type="match status" value="1"/>
</dbReference>
<dbReference type="GO" id="GO:0003677">
    <property type="term" value="F:DNA binding"/>
    <property type="evidence" value="ECO:0007669"/>
    <property type="project" value="UniProtKB-KW"/>
</dbReference>
<dbReference type="InterPro" id="IPR014729">
    <property type="entry name" value="Rossmann-like_a/b/a_fold"/>
</dbReference>
<dbReference type="GO" id="GO:0009650">
    <property type="term" value="P:UV protection"/>
    <property type="evidence" value="ECO:0007669"/>
    <property type="project" value="UniProtKB-ARBA"/>
</dbReference>
<evidence type="ECO:0000259" key="16">
    <source>
        <dbReference type="PROSITE" id="PS51645"/>
    </source>
</evidence>
<evidence type="ECO:0000256" key="6">
    <source>
        <dbReference type="ARBA" id="ARBA00022763"/>
    </source>
</evidence>
<evidence type="ECO:0000256" key="2">
    <source>
        <dbReference type="ARBA" id="ARBA00006409"/>
    </source>
</evidence>
<evidence type="ECO:0000256" key="15">
    <source>
        <dbReference type="SAM" id="MobiDB-lite"/>
    </source>
</evidence>
<evidence type="ECO:0000256" key="9">
    <source>
        <dbReference type="ARBA" id="ARBA00023204"/>
    </source>
</evidence>
<evidence type="ECO:0000256" key="8">
    <source>
        <dbReference type="ARBA" id="ARBA00023125"/>
    </source>
</evidence>
<evidence type="ECO:0000256" key="4">
    <source>
        <dbReference type="ARBA" id="ARBA00014046"/>
    </source>
</evidence>
<keyword evidence="7" id="KW-0274">FAD</keyword>
<evidence type="ECO:0000256" key="11">
    <source>
        <dbReference type="ARBA" id="ARBA00031671"/>
    </source>
</evidence>
<keyword evidence="9" id="KW-0234">DNA repair</keyword>
<dbReference type="InterPro" id="IPR052219">
    <property type="entry name" value="Photolyase_Class-2"/>
</dbReference>
<evidence type="ECO:0000256" key="13">
    <source>
        <dbReference type="ARBA" id="ARBA00059220"/>
    </source>
</evidence>
<dbReference type="PANTHER" id="PTHR10211">
    <property type="entry name" value="DEOXYRIBODIPYRIMIDINE PHOTOLYASE"/>
    <property type="match status" value="1"/>
</dbReference>
<reference evidence="17" key="1">
    <citation type="submission" date="2015-09" db="EMBL/GenBank/DDBJ databases">
        <title>Comparative analysis of genes involved in UV response from Cnidarian species.</title>
        <authorList>
            <person name="Muller J.N."/>
            <person name="Pavasovic A."/>
            <person name="Amin S."/>
            <person name="Smith H."/>
            <person name="Prentis P."/>
        </authorList>
    </citation>
    <scope>NUCLEOTIDE SEQUENCE</scope>
</reference>
<dbReference type="GO" id="GO:0000719">
    <property type="term" value="P:photoreactive repair"/>
    <property type="evidence" value="ECO:0007669"/>
    <property type="project" value="TreeGrafter"/>
</dbReference>
<protein>
    <recommendedName>
        <fullName evidence="4">Deoxyribodipyrimidine photo-lyase</fullName>
        <ecNumber evidence="3">4.1.99.3</ecNumber>
    </recommendedName>
    <alternativeName>
        <fullName evidence="11">DNA photolyase</fullName>
    </alternativeName>
    <alternativeName>
        <fullName evidence="14">Photoreactivating enzyme</fullName>
    </alternativeName>
</protein>
<dbReference type="EC" id="4.1.99.3" evidence="3"/>
<dbReference type="Pfam" id="PF00875">
    <property type="entry name" value="DNA_photolyase"/>
    <property type="match status" value="1"/>
</dbReference>
<organism evidence="17">
    <name type="scientific">Actinia tenebrosa</name>
    <name type="common">Australian red waratah sea anemone</name>
    <dbReference type="NCBI Taxonomy" id="6105"/>
    <lineage>
        <taxon>Eukaryota</taxon>
        <taxon>Metazoa</taxon>
        <taxon>Cnidaria</taxon>
        <taxon>Anthozoa</taxon>
        <taxon>Hexacorallia</taxon>
        <taxon>Actiniaria</taxon>
        <taxon>Actiniidae</taxon>
        <taxon>Actinia</taxon>
    </lineage>
</organism>
<keyword evidence="10 17" id="KW-0456">Lyase</keyword>
<evidence type="ECO:0000313" key="17">
    <source>
        <dbReference type="EMBL" id="AOQ25781.1"/>
    </source>
</evidence>
<evidence type="ECO:0000256" key="12">
    <source>
        <dbReference type="ARBA" id="ARBA00033999"/>
    </source>
</evidence>
<dbReference type="FunFam" id="1.25.40.80:FF:000004">
    <property type="entry name" value="Deoxyribodipyrimidine photolyase"/>
    <property type="match status" value="1"/>
</dbReference>
<dbReference type="Gene3D" id="1.10.579.10">
    <property type="entry name" value="DNA Cyclobutane Dipyrimidine Photolyase, subunit A, domain 3"/>
    <property type="match status" value="1"/>
</dbReference>
<dbReference type="PROSITE" id="PS51645">
    <property type="entry name" value="PHR_CRY_ALPHA_BETA"/>
    <property type="match status" value="1"/>
</dbReference>
<evidence type="ECO:0000256" key="10">
    <source>
        <dbReference type="ARBA" id="ARBA00023239"/>
    </source>
</evidence>
<dbReference type="EMBL" id="KT779417">
    <property type="protein sequence ID" value="AOQ25781.1"/>
    <property type="molecule type" value="mRNA"/>
</dbReference>
<feature type="region of interest" description="Disordered" evidence="15">
    <location>
        <begin position="60"/>
        <end position="82"/>
    </location>
</feature>
<proteinExistence type="evidence at transcript level"/>
<dbReference type="NCBIfam" id="TIGR00591">
    <property type="entry name" value="phr2"/>
    <property type="match status" value="1"/>
</dbReference>